<feature type="domain" description="Endoribonuclease L-PSP/chorismate mutase-like" evidence="1">
    <location>
        <begin position="6"/>
        <end position="140"/>
    </location>
</feature>
<dbReference type="Proteomes" id="UP000614200">
    <property type="component" value="Unassembled WGS sequence"/>
</dbReference>
<dbReference type="PANTHER" id="PTHR43760">
    <property type="entry name" value="ENDORIBONUCLEASE-RELATED"/>
    <property type="match status" value="1"/>
</dbReference>
<dbReference type="CDD" id="cd02199">
    <property type="entry name" value="YjgF_YER057c_UK114_like_1"/>
    <property type="match status" value="1"/>
</dbReference>
<name>A0ABR9ZTZ8_9FIRM</name>
<evidence type="ECO:0000313" key="2">
    <source>
        <dbReference type="EMBL" id="MBF4693436.1"/>
    </source>
</evidence>
<keyword evidence="3" id="KW-1185">Reference proteome</keyword>
<dbReference type="InterPro" id="IPR013813">
    <property type="entry name" value="Endoribo_LPSP/chorism_mut-like"/>
</dbReference>
<organism evidence="2 3">
    <name type="scientific">Fusibacter ferrireducens</name>
    <dbReference type="NCBI Taxonomy" id="2785058"/>
    <lineage>
        <taxon>Bacteria</taxon>
        <taxon>Bacillati</taxon>
        <taxon>Bacillota</taxon>
        <taxon>Clostridia</taxon>
        <taxon>Eubacteriales</taxon>
        <taxon>Eubacteriales Family XII. Incertae Sedis</taxon>
        <taxon>Fusibacter</taxon>
    </lineage>
</organism>
<dbReference type="EMBL" id="JADKNH010000005">
    <property type="protein sequence ID" value="MBF4693436.1"/>
    <property type="molecule type" value="Genomic_DNA"/>
</dbReference>
<comment type="caution">
    <text evidence="2">The sequence shown here is derived from an EMBL/GenBank/DDBJ whole genome shotgun (WGS) entry which is preliminary data.</text>
</comment>
<dbReference type="PANTHER" id="PTHR43760:SF1">
    <property type="entry name" value="ENDORIBONUCLEASE L-PSP_CHORISMATE MUTASE-LIKE DOMAIN-CONTAINING PROTEIN"/>
    <property type="match status" value="1"/>
</dbReference>
<dbReference type="Pfam" id="PF14588">
    <property type="entry name" value="YjgF_endoribonc"/>
    <property type="match status" value="1"/>
</dbReference>
<proteinExistence type="predicted"/>
<dbReference type="SUPFAM" id="SSF55298">
    <property type="entry name" value="YjgF-like"/>
    <property type="match status" value="1"/>
</dbReference>
<reference evidence="2 3" key="1">
    <citation type="submission" date="2020-11" db="EMBL/GenBank/DDBJ databases">
        <title>Fusibacter basophilias sp. nov.</title>
        <authorList>
            <person name="Qiu D."/>
        </authorList>
    </citation>
    <scope>NUCLEOTIDE SEQUENCE [LARGE SCALE GENOMIC DNA]</scope>
    <source>
        <strain evidence="2 3">Q10-2</strain>
    </source>
</reference>
<evidence type="ECO:0000259" key="1">
    <source>
        <dbReference type="Pfam" id="PF14588"/>
    </source>
</evidence>
<gene>
    <name evidence="2" type="ORF">ISU02_09910</name>
</gene>
<protein>
    <submittedName>
        <fullName evidence="2">RidA family protein</fullName>
    </submittedName>
</protein>
<dbReference type="InterPro" id="IPR035959">
    <property type="entry name" value="RutC-like_sf"/>
</dbReference>
<evidence type="ECO:0000313" key="3">
    <source>
        <dbReference type="Proteomes" id="UP000614200"/>
    </source>
</evidence>
<accession>A0ABR9ZTZ8</accession>
<dbReference type="Gene3D" id="3.30.1330.40">
    <property type="entry name" value="RutC-like"/>
    <property type="match status" value="1"/>
</dbReference>
<dbReference type="RefSeq" id="WP_194701666.1">
    <property type="nucleotide sequence ID" value="NZ_JADKNH010000005.1"/>
</dbReference>
<sequence>MLIEKKLDELGIILPSKAVVGALYVPVKQTGNLLFISGQVPMKDGIPVFTGKIGHERSISYGQDAAVLCIINILGAVKEYLGDLDQVKEVVKLQGFVNSETGFDKQHVVINAASQLLHDIFGESGRHARTALGTNQLPMDVSVEIEAIFEVRKGV</sequence>